<keyword evidence="5" id="KW-0238">DNA-binding</keyword>
<keyword evidence="1 6" id="KW-0479">Metal-binding</keyword>
<feature type="compositionally biased region" description="Basic and acidic residues" evidence="7">
    <location>
        <begin position="252"/>
        <end position="265"/>
    </location>
</feature>
<gene>
    <name evidence="9" type="ORF">FCM35_KLT19912</name>
</gene>
<dbReference type="EMBL" id="SWLB01000008">
    <property type="protein sequence ID" value="KAF3335405.1"/>
    <property type="molecule type" value="Genomic_DNA"/>
</dbReference>
<feature type="domain" description="C3H1-type" evidence="8">
    <location>
        <begin position="61"/>
        <end position="87"/>
    </location>
</feature>
<dbReference type="GO" id="GO:0003677">
    <property type="term" value="F:DNA binding"/>
    <property type="evidence" value="ECO:0007669"/>
    <property type="project" value="UniProtKB-KW"/>
</dbReference>
<feature type="region of interest" description="Disordered" evidence="7">
    <location>
        <begin position="221"/>
        <end position="293"/>
    </location>
</feature>
<accession>A0A833QV79</accession>
<dbReference type="Pfam" id="PF15663">
    <property type="entry name" value="zf-CCCH_3"/>
    <property type="match status" value="1"/>
</dbReference>
<feature type="compositionally biased region" description="Polar residues" evidence="7">
    <location>
        <begin position="625"/>
        <end position="638"/>
    </location>
</feature>
<feature type="compositionally biased region" description="Acidic residues" evidence="7">
    <location>
        <begin position="643"/>
        <end position="663"/>
    </location>
</feature>
<name>A0A833QV79_9POAL</name>
<feature type="region of interest" description="Disordered" evidence="7">
    <location>
        <begin position="335"/>
        <end position="696"/>
    </location>
</feature>
<dbReference type="Gene3D" id="4.10.1000.10">
    <property type="entry name" value="Zinc finger, CCCH-type"/>
    <property type="match status" value="2"/>
</dbReference>
<evidence type="ECO:0000256" key="2">
    <source>
        <dbReference type="ARBA" id="ARBA00022737"/>
    </source>
</evidence>
<dbReference type="InterPro" id="IPR036855">
    <property type="entry name" value="Znf_CCCH_sf"/>
</dbReference>
<proteinExistence type="predicted"/>
<dbReference type="GO" id="GO:0008270">
    <property type="term" value="F:zinc ion binding"/>
    <property type="evidence" value="ECO:0007669"/>
    <property type="project" value="UniProtKB-KW"/>
</dbReference>
<feature type="compositionally biased region" description="Basic and acidic residues" evidence="7">
    <location>
        <begin position="509"/>
        <end position="540"/>
    </location>
</feature>
<evidence type="ECO:0000256" key="3">
    <source>
        <dbReference type="ARBA" id="ARBA00022771"/>
    </source>
</evidence>
<keyword evidence="3 6" id="KW-0863">Zinc-finger</keyword>
<evidence type="ECO:0000256" key="1">
    <source>
        <dbReference type="ARBA" id="ARBA00022723"/>
    </source>
</evidence>
<keyword evidence="10" id="KW-1185">Reference proteome</keyword>
<organism evidence="9 10">
    <name type="scientific">Carex littledalei</name>
    <dbReference type="NCBI Taxonomy" id="544730"/>
    <lineage>
        <taxon>Eukaryota</taxon>
        <taxon>Viridiplantae</taxon>
        <taxon>Streptophyta</taxon>
        <taxon>Embryophyta</taxon>
        <taxon>Tracheophyta</taxon>
        <taxon>Spermatophyta</taxon>
        <taxon>Magnoliopsida</taxon>
        <taxon>Liliopsida</taxon>
        <taxon>Poales</taxon>
        <taxon>Cyperaceae</taxon>
        <taxon>Cyperoideae</taxon>
        <taxon>Cariceae</taxon>
        <taxon>Carex</taxon>
        <taxon>Carex subgen. Euthyceras</taxon>
    </lineage>
</organism>
<feature type="domain" description="C3H1-type" evidence="8">
    <location>
        <begin position="30"/>
        <end position="59"/>
    </location>
</feature>
<dbReference type="SMART" id="SM00356">
    <property type="entry name" value="ZnF_C3H1"/>
    <property type="match status" value="3"/>
</dbReference>
<evidence type="ECO:0000256" key="6">
    <source>
        <dbReference type="PROSITE-ProRule" id="PRU00723"/>
    </source>
</evidence>
<dbReference type="FunFam" id="4.10.1000.10:FF:000021">
    <property type="entry name" value="Zinc finger CCCH domain-containing protein 17"/>
    <property type="match status" value="1"/>
</dbReference>
<protein>
    <submittedName>
        <fullName evidence="9">Zinc finger CCCH domain-containing protein 32</fullName>
    </submittedName>
</protein>
<keyword evidence="4 6" id="KW-0862">Zinc</keyword>
<feature type="domain" description="C3H1-type" evidence="8">
    <location>
        <begin position="109"/>
        <end position="136"/>
    </location>
</feature>
<feature type="compositionally biased region" description="Acidic residues" evidence="7">
    <location>
        <begin position="670"/>
        <end position="696"/>
    </location>
</feature>
<reference evidence="9" key="1">
    <citation type="submission" date="2020-01" db="EMBL/GenBank/DDBJ databases">
        <title>Genome sequence of Kobresia littledalei, the first chromosome-level genome in the family Cyperaceae.</title>
        <authorList>
            <person name="Qu G."/>
        </authorList>
    </citation>
    <scope>NUCLEOTIDE SEQUENCE</scope>
    <source>
        <strain evidence="9">C.B.Clarke</strain>
        <tissue evidence="9">Leaf</tissue>
    </source>
</reference>
<evidence type="ECO:0000259" key="8">
    <source>
        <dbReference type="PROSITE" id="PS50103"/>
    </source>
</evidence>
<comment type="caution">
    <text evidence="9">The sequence shown here is derived from an EMBL/GenBank/DDBJ whole genome shotgun (WGS) entry which is preliminary data.</text>
</comment>
<feature type="compositionally biased region" description="Basic and acidic residues" evidence="7">
    <location>
        <begin position="415"/>
        <end position="461"/>
    </location>
</feature>
<dbReference type="SUPFAM" id="SSF90229">
    <property type="entry name" value="CCCH zinc finger"/>
    <property type="match status" value="1"/>
</dbReference>
<dbReference type="InterPro" id="IPR000571">
    <property type="entry name" value="Znf_CCCH"/>
</dbReference>
<dbReference type="InterPro" id="IPR041686">
    <property type="entry name" value="Znf-CCCH_3"/>
</dbReference>
<evidence type="ECO:0000313" key="10">
    <source>
        <dbReference type="Proteomes" id="UP000623129"/>
    </source>
</evidence>
<dbReference type="PANTHER" id="PTHR15725">
    <property type="entry name" value="ZN-FINGER, C-X8-C-X5-C-X3-H TYPE-CONTAINING"/>
    <property type="match status" value="1"/>
</dbReference>
<dbReference type="Proteomes" id="UP000623129">
    <property type="component" value="Unassembled WGS sequence"/>
</dbReference>
<dbReference type="AlphaFoldDB" id="A0A833QV79"/>
<evidence type="ECO:0000256" key="4">
    <source>
        <dbReference type="ARBA" id="ARBA00022833"/>
    </source>
</evidence>
<evidence type="ECO:0000313" key="9">
    <source>
        <dbReference type="EMBL" id="KAF3335405.1"/>
    </source>
</evidence>
<feature type="region of interest" description="Disordered" evidence="7">
    <location>
        <begin position="135"/>
        <end position="209"/>
    </location>
</feature>
<feature type="compositionally biased region" description="Polar residues" evidence="7">
    <location>
        <begin position="177"/>
        <end position="193"/>
    </location>
</feature>
<dbReference type="PANTHER" id="PTHR15725:SF14">
    <property type="entry name" value="ZINC FINGER CCCH DOMAIN-CONTAINING PROTEIN 11A"/>
    <property type="match status" value="1"/>
</dbReference>
<dbReference type="Pfam" id="PF00642">
    <property type="entry name" value="zf-CCCH"/>
    <property type="match status" value="1"/>
</dbReference>
<evidence type="ECO:0000256" key="5">
    <source>
        <dbReference type="ARBA" id="ARBA00023125"/>
    </source>
</evidence>
<feature type="zinc finger region" description="C3H1-type" evidence="6">
    <location>
        <begin position="109"/>
        <end position="136"/>
    </location>
</feature>
<feature type="compositionally biased region" description="Basic and acidic residues" evidence="7">
    <location>
        <begin position="483"/>
        <end position="492"/>
    </location>
</feature>
<sequence length="708" mass="78649">MESGGIRPPAAAAAAAAAVPVQLTAEEEALKRNTDCVYFLASPLTCKKGSECEYRHSEGARINPRDCYYWLNGHCTNQTCAFRHPPLEGLFGAMPTPAALPPATAYNPTKQSTPCYYFLKGNCLKGDRCPFMHGPPSSGTNAVQRQPAKVSAASPIVPSLGSRRKEPSNPSAIAKHNANNTKSTQGNPVSNASKPVLNFNGPNGAAPAITKPRAAVNSSVNNTHQLPNKTSDEDQLSYPHPLSRGTPVQNNDRSDDGPQDSREGDEFLGESSPGFDVIVDHDEEGSRYLPPNEDDFRRAYAEMYPLDDYEMMSRYERDRHGHGVMSEHEYEPEFDPEVDHFVGGYKGNNDQYDRKRRRRDSSSERALDQQPIRRRSQSQREDAAGIIGAETGGINGPDLRNRLMNKQRKLNGSRSRSDVSPDQRDDGHPRSSHHRRDERERHVEERDRYRSRGLDRADLLDRGAAAHGRSRLEGRIKMPLRPPAERSDFMHERHVRGTARVSPVPVDISSKRPHDRMGRRSSDREFVGGRLGSRRDRDEVNFSGPKSLAELRNAKATTDNKVSEGGGVKDSAVDFEGPIPLSEILKRKRGVTGNGSSSENKTHNDGSSPKGGPKTDVEIEEGMISESNDTNDEVQFTSKVDGADELDQEMEEPSNFYEGEEGEEYRMEDENAYQEEGEEEANEFPEGEEEFEDDDEQAFARKVGVVLS</sequence>
<dbReference type="GO" id="GO:0003729">
    <property type="term" value="F:mRNA binding"/>
    <property type="evidence" value="ECO:0007669"/>
    <property type="project" value="TreeGrafter"/>
</dbReference>
<feature type="zinc finger region" description="C3H1-type" evidence="6">
    <location>
        <begin position="61"/>
        <end position="87"/>
    </location>
</feature>
<keyword evidence="2" id="KW-0677">Repeat</keyword>
<evidence type="ECO:0000256" key="7">
    <source>
        <dbReference type="SAM" id="MobiDB-lite"/>
    </source>
</evidence>
<feature type="zinc finger region" description="C3H1-type" evidence="6">
    <location>
        <begin position="30"/>
        <end position="59"/>
    </location>
</feature>
<dbReference type="OrthoDB" id="5395350at2759"/>
<dbReference type="PROSITE" id="PS50103">
    <property type="entry name" value="ZF_C3H1"/>
    <property type="match status" value="3"/>
</dbReference>